<accession>A0ABD3NE08</accession>
<dbReference type="Proteomes" id="UP001530400">
    <property type="component" value="Unassembled WGS sequence"/>
</dbReference>
<proteinExistence type="predicted"/>
<evidence type="ECO:0000313" key="1">
    <source>
        <dbReference type="EMBL" id="KAL3774117.1"/>
    </source>
</evidence>
<evidence type="ECO:0008006" key="3">
    <source>
        <dbReference type="Google" id="ProtNLM"/>
    </source>
</evidence>
<protein>
    <recommendedName>
        <fullName evidence="3">Centrosomal protein of 19 kDa</fullName>
    </recommendedName>
</protein>
<dbReference type="EMBL" id="JALLPJ020001209">
    <property type="protein sequence ID" value="KAL3774117.1"/>
    <property type="molecule type" value="Genomic_DNA"/>
</dbReference>
<comment type="caution">
    <text evidence="1">The sequence shown here is derived from an EMBL/GenBank/DDBJ whole genome shotgun (WGS) entry which is preliminary data.</text>
</comment>
<name>A0ABD3NE08_9STRA</name>
<sequence>MPSSNKAPYPVCISIRNFFPPSILKSPTDQHAESKATSCMNRNESIDFPPCQLDIIERDGKSKDSIRIICSLSSRGAQPHWNHLDEQIDQHALEDSILYARFTIHNNLIEVPLHPSKLKPISQSDNITIPESLPPNAILIHYDDARTRVMPSLYSLLVKRNVIQEYVEVEKGEVFSEKAFDVLGDVDDENSSDEKEISVAAANTDSIYDDKVFDLLGDKTAAGGNPSTNEAVAVGANDESFKHRTTLNAINTSTRNDSQFELTDKFSLSAASPGQSLPLDSPPFTSESDEVSMMQRKVSELRQRVQQNQDLLKREEMTIYKETSDLKSIIEQVQQLQRETSEIVGKTGTER</sequence>
<reference evidence="1 2" key="1">
    <citation type="submission" date="2024-10" db="EMBL/GenBank/DDBJ databases">
        <title>Updated reference genomes for cyclostephanoid diatoms.</title>
        <authorList>
            <person name="Roberts W.R."/>
            <person name="Alverson A.J."/>
        </authorList>
    </citation>
    <scope>NUCLEOTIDE SEQUENCE [LARGE SCALE GENOMIC DNA]</scope>
    <source>
        <strain evidence="1 2">AJA010-31</strain>
    </source>
</reference>
<evidence type="ECO:0000313" key="2">
    <source>
        <dbReference type="Proteomes" id="UP001530400"/>
    </source>
</evidence>
<organism evidence="1 2">
    <name type="scientific">Cyclotella atomus</name>
    <dbReference type="NCBI Taxonomy" id="382360"/>
    <lineage>
        <taxon>Eukaryota</taxon>
        <taxon>Sar</taxon>
        <taxon>Stramenopiles</taxon>
        <taxon>Ochrophyta</taxon>
        <taxon>Bacillariophyta</taxon>
        <taxon>Coscinodiscophyceae</taxon>
        <taxon>Thalassiosirophycidae</taxon>
        <taxon>Stephanodiscales</taxon>
        <taxon>Stephanodiscaceae</taxon>
        <taxon>Cyclotella</taxon>
    </lineage>
</organism>
<keyword evidence="2" id="KW-1185">Reference proteome</keyword>
<dbReference type="AlphaFoldDB" id="A0ABD3NE08"/>
<gene>
    <name evidence="1" type="ORF">ACHAWO_012495</name>
</gene>